<protein>
    <submittedName>
        <fullName evidence="1">PaaI family thioesterase</fullName>
    </submittedName>
</protein>
<dbReference type="EMBL" id="CP042469">
    <property type="protein sequence ID" value="QOX62398.1"/>
    <property type="molecule type" value="Genomic_DNA"/>
</dbReference>
<reference evidence="1" key="1">
    <citation type="submission" date="2019-08" db="EMBL/GenBank/DDBJ databases">
        <title>Genome sequence of Clostridiales bacterium MT110.</title>
        <authorList>
            <person name="Cao J."/>
        </authorList>
    </citation>
    <scope>NUCLEOTIDE SEQUENCE</scope>
    <source>
        <strain evidence="1">MT110</strain>
    </source>
</reference>
<keyword evidence="2" id="KW-1185">Reference proteome</keyword>
<sequence>MSRLNDILEQENFEQDVRELICTFKENSRVSKLMNPELVDFNKTEQTITLGFPVQKYQLNEHDTMHAGFIAAAFDEALGIFASHLSGGKSTVSINISLNYIKPIPKDDTIMITAKATSLGRTLITVSGECRLKSNGLLTNTALATFAIVG</sequence>
<gene>
    <name evidence="1" type="ORF">FRZ06_03010</name>
</gene>
<name>A0ACD1A7N8_9FIRM</name>
<accession>A0ACD1A7N8</accession>
<evidence type="ECO:0000313" key="1">
    <source>
        <dbReference type="EMBL" id="QOX62398.1"/>
    </source>
</evidence>
<evidence type="ECO:0000313" key="2">
    <source>
        <dbReference type="Proteomes" id="UP000594014"/>
    </source>
</evidence>
<organism evidence="1 2">
    <name type="scientific">Anoxybacterium hadale</name>
    <dbReference type="NCBI Taxonomy" id="3408580"/>
    <lineage>
        <taxon>Bacteria</taxon>
        <taxon>Bacillati</taxon>
        <taxon>Bacillota</taxon>
        <taxon>Clostridia</taxon>
        <taxon>Peptostreptococcales</taxon>
        <taxon>Anaerovoracaceae</taxon>
        <taxon>Anoxybacterium</taxon>
    </lineage>
</organism>
<dbReference type="Proteomes" id="UP000594014">
    <property type="component" value="Chromosome"/>
</dbReference>
<proteinExistence type="predicted"/>